<name>A0A1G5SIU0_9PROT</name>
<dbReference type="InterPro" id="IPR035965">
    <property type="entry name" value="PAS-like_dom_sf"/>
</dbReference>
<dbReference type="InterPro" id="IPR000014">
    <property type="entry name" value="PAS"/>
</dbReference>
<dbReference type="InterPro" id="IPR000700">
    <property type="entry name" value="PAS-assoc_C"/>
</dbReference>
<keyword evidence="1" id="KW-0378">Hydrolase</keyword>
<dbReference type="SMART" id="SM00138">
    <property type="entry name" value="MeTrc"/>
    <property type="match status" value="1"/>
</dbReference>
<dbReference type="STRING" id="51642.NSMM_820002"/>
<dbReference type="GO" id="GO:0032259">
    <property type="term" value="P:methylation"/>
    <property type="evidence" value="ECO:0007669"/>
    <property type="project" value="UniProtKB-KW"/>
</dbReference>
<dbReference type="Gene3D" id="3.40.50.150">
    <property type="entry name" value="Vaccinia Virus protein VP39"/>
    <property type="match status" value="1"/>
</dbReference>
<feature type="compositionally biased region" description="Polar residues" evidence="2">
    <location>
        <begin position="687"/>
        <end position="700"/>
    </location>
</feature>
<evidence type="ECO:0000259" key="4">
    <source>
        <dbReference type="PROSITE" id="PS50113"/>
    </source>
</evidence>
<dbReference type="GO" id="GO:0008757">
    <property type="term" value="F:S-adenosylmethionine-dependent methyltransferase activity"/>
    <property type="evidence" value="ECO:0007669"/>
    <property type="project" value="InterPro"/>
</dbReference>
<dbReference type="Pfam" id="PF13596">
    <property type="entry name" value="PAS_10"/>
    <property type="match status" value="1"/>
</dbReference>
<dbReference type="PRINTS" id="PR00996">
    <property type="entry name" value="CHERMTFRASE"/>
</dbReference>
<dbReference type="RefSeq" id="WP_090288224.1">
    <property type="nucleotide sequence ID" value="NZ_FMWO01000094.1"/>
</dbReference>
<dbReference type="Pfam" id="PF08448">
    <property type="entry name" value="PAS_4"/>
    <property type="match status" value="1"/>
</dbReference>
<dbReference type="GO" id="GO:0000156">
    <property type="term" value="F:phosphorelay response regulator activity"/>
    <property type="evidence" value="ECO:0007669"/>
    <property type="project" value="InterPro"/>
</dbReference>
<dbReference type="Gene3D" id="3.40.50.180">
    <property type="entry name" value="Methylesterase CheB, C-terminal domain"/>
    <property type="match status" value="1"/>
</dbReference>
<feature type="domain" description="PAS" evidence="3">
    <location>
        <begin position="855"/>
        <end position="926"/>
    </location>
</feature>
<dbReference type="SMART" id="SM00091">
    <property type="entry name" value="PAS"/>
    <property type="match status" value="1"/>
</dbReference>
<keyword evidence="1" id="KW-0145">Chemotaxis</keyword>
<dbReference type="GO" id="GO:0005737">
    <property type="term" value="C:cytoplasm"/>
    <property type="evidence" value="ECO:0007669"/>
    <property type="project" value="InterPro"/>
</dbReference>
<dbReference type="Pfam" id="PF03705">
    <property type="entry name" value="CheR_N"/>
    <property type="match status" value="1"/>
</dbReference>
<dbReference type="InterPro" id="IPR013656">
    <property type="entry name" value="PAS_4"/>
</dbReference>
<evidence type="ECO:0000256" key="1">
    <source>
        <dbReference type="PROSITE-ProRule" id="PRU00050"/>
    </source>
</evidence>
<dbReference type="NCBIfam" id="TIGR00229">
    <property type="entry name" value="sensory_box"/>
    <property type="match status" value="1"/>
</dbReference>
<dbReference type="Proteomes" id="UP000198729">
    <property type="component" value="Unassembled WGS sequence"/>
</dbReference>
<dbReference type="InterPro" id="IPR022642">
    <property type="entry name" value="CheR_C"/>
</dbReference>
<feature type="region of interest" description="Disordered" evidence="2">
    <location>
        <begin position="677"/>
        <end position="700"/>
    </location>
</feature>
<evidence type="ECO:0000259" key="3">
    <source>
        <dbReference type="PROSITE" id="PS50112"/>
    </source>
</evidence>
<evidence type="ECO:0000259" key="5">
    <source>
        <dbReference type="PROSITE" id="PS50122"/>
    </source>
</evidence>
<dbReference type="PROSITE" id="PS50113">
    <property type="entry name" value="PAC"/>
    <property type="match status" value="2"/>
</dbReference>
<evidence type="ECO:0000259" key="6">
    <source>
        <dbReference type="PROSITE" id="PS50123"/>
    </source>
</evidence>
<dbReference type="GO" id="GO:0006935">
    <property type="term" value="P:chemotaxis"/>
    <property type="evidence" value="ECO:0007669"/>
    <property type="project" value="UniProtKB-UniRule"/>
</dbReference>
<dbReference type="InterPro" id="IPR035909">
    <property type="entry name" value="CheB_C"/>
</dbReference>
<dbReference type="Pfam" id="PF01339">
    <property type="entry name" value="CheB_methylest"/>
    <property type="match status" value="1"/>
</dbReference>
<dbReference type="EMBL" id="FMWO01000094">
    <property type="protein sequence ID" value="SCZ86907.1"/>
    <property type="molecule type" value="Genomic_DNA"/>
</dbReference>
<dbReference type="CDD" id="cd16434">
    <property type="entry name" value="CheB-CheR_fusion"/>
    <property type="match status" value="1"/>
</dbReference>
<dbReference type="InterPro" id="IPR000673">
    <property type="entry name" value="Sig_transdc_resp-reg_Me-estase"/>
</dbReference>
<organism evidence="7 8">
    <name type="scientific">Nitrosomonas mobilis</name>
    <dbReference type="NCBI Taxonomy" id="51642"/>
    <lineage>
        <taxon>Bacteria</taxon>
        <taxon>Pseudomonadati</taxon>
        <taxon>Pseudomonadota</taxon>
        <taxon>Betaproteobacteria</taxon>
        <taxon>Nitrosomonadales</taxon>
        <taxon>Nitrosomonadaceae</taxon>
        <taxon>Nitrosomonas</taxon>
    </lineage>
</organism>
<dbReference type="Pfam" id="PF01739">
    <property type="entry name" value="CheR"/>
    <property type="match status" value="1"/>
</dbReference>
<dbReference type="PROSITE" id="PS50123">
    <property type="entry name" value="CHER"/>
    <property type="match status" value="1"/>
</dbReference>
<feature type="domain" description="PAC" evidence="4">
    <location>
        <begin position="926"/>
        <end position="975"/>
    </location>
</feature>
<sequence length="975" mass="110355">MTEKEYLSKTTHDEFPIVGIGASAGGLEALESFFKAMPADSGMAFVLVTHLDPSHDSLLPELLQRHSNMPVYHIKDGTLVKPNSVYVIPPNKELHILHGKLHLIDFSQPHGTNLPIDTFFRSLAEDQHANAVCIILSGTGTDGTLGLKAIKGEVGMAMVQDEKSAKYDGMPRSAITTGLVDFILPTSEMPEQLINYTKQTKHVISPLLTRTKEGIPNALQKIFIILRNRTGHDFSLYKMNTICRRIERRMNLHHMTEITDYMRYLQDSEHEADILFKELLIGVTNFFRDPEAFEALKKVLLQLLESKPDNYTVRVWVAGCSSGEEAYSIAILLRECTAEIRRHFNVQIFATDIDQDAIAIARAALYPSNIMADVSPERLERYFIKEDDHQYRINKSIREMLVFAQQSIIKDPPFTKLDLLCCRNLLIYLGPELQRKLLPIFHYSLNFNGLLFLGTSESIGQNIDLFNLESKKWKIFRRKMMNTSYPPLFNLPPPMLSDKNAHETIGEIKIEQAEELSALQLIETILYESDTPPCAIIDGSHNIVYIHGRTGRYLELAEGKATANILEMARAGLREVLVNAIRKVSTHKEAVNCKNLQVQYNGNNLIIDLTVKPVLGKGITKNLMMVIFREIKATAHAHSTKKTRILSNSSNKTVAELELELQHNRENLQSTIEELETSNEELKSTNEELQSTNEELQSTNEEIETSKEELQSLNEESLTVNAELQSRIDQLSVINDDMKNLLDSTNIATIFLDTDLCIRRFTPKIASIISLAVMDTGRPIKHFASNLIDVDLTKYAEQVLDNLAVKEVEVQSNNGQSFYLRARPYRTVAGVIDGVVITFDDITERKKHEQILQESEAKYRMLVERSPYGIHEIDLEGRFISINPAGLRMMGVEANSNIKGTLYLDIVSEGDKKQINNLLQAALEGQCSEFEFTAEDGRFFQSSFVPFTDPKNTVIRLLGFTQNISKRKKIKHESK</sequence>
<dbReference type="Gene3D" id="3.30.450.20">
    <property type="entry name" value="PAS domain"/>
    <property type="match status" value="2"/>
</dbReference>
<dbReference type="PROSITE" id="PS50122">
    <property type="entry name" value="CHEB"/>
    <property type="match status" value="1"/>
</dbReference>
<dbReference type="SUPFAM" id="SSF55785">
    <property type="entry name" value="PYP-like sensor domain (PAS domain)"/>
    <property type="match status" value="2"/>
</dbReference>
<keyword evidence="8" id="KW-1185">Reference proteome</keyword>
<dbReference type="AlphaFoldDB" id="A0A1G5SIU0"/>
<dbReference type="InterPro" id="IPR050903">
    <property type="entry name" value="Bact_Chemotaxis_MeTrfase"/>
</dbReference>
<dbReference type="InterPro" id="IPR029063">
    <property type="entry name" value="SAM-dependent_MTases_sf"/>
</dbReference>
<dbReference type="PANTHER" id="PTHR24422">
    <property type="entry name" value="CHEMOTAXIS PROTEIN METHYLTRANSFERASE"/>
    <property type="match status" value="1"/>
</dbReference>
<keyword evidence="7" id="KW-0808">Transferase</keyword>
<feature type="active site" evidence="1">
    <location>
        <position position="23"/>
    </location>
</feature>
<evidence type="ECO:0000313" key="7">
    <source>
        <dbReference type="EMBL" id="SCZ86907.1"/>
    </source>
</evidence>
<dbReference type="GO" id="GO:0008984">
    <property type="term" value="F:protein-glutamate methylesterase activity"/>
    <property type="evidence" value="ECO:0007669"/>
    <property type="project" value="InterPro"/>
</dbReference>
<feature type="domain" description="CheR-type methyltransferase" evidence="6">
    <location>
        <begin position="219"/>
        <end position="481"/>
    </location>
</feature>
<dbReference type="PANTHER" id="PTHR24422:SF27">
    <property type="entry name" value="PROTEIN-GLUTAMATE O-METHYLTRANSFERASE"/>
    <property type="match status" value="1"/>
</dbReference>
<dbReference type="InterPro" id="IPR022641">
    <property type="entry name" value="CheR_N"/>
</dbReference>
<dbReference type="SUPFAM" id="SSF47757">
    <property type="entry name" value="Chemotaxis receptor methyltransferase CheR, N-terminal domain"/>
    <property type="match status" value="1"/>
</dbReference>
<feature type="domain" description="CheB-type methylesterase" evidence="5">
    <location>
        <begin position="14"/>
        <end position="200"/>
    </location>
</feature>
<gene>
    <name evidence="7" type="ORF">NSMM_820002</name>
</gene>
<dbReference type="InterPro" id="IPR000780">
    <property type="entry name" value="CheR_MeTrfase"/>
</dbReference>
<dbReference type="OrthoDB" id="9816309at2"/>
<reference evidence="7 8" key="1">
    <citation type="submission" date="2016-10" db="EMBL/GenBank/DDBJ databases">
        <authorList>
            <person name="de Groot N.N."/>
        </authorList>
    </citation>
    <scope>NUCLEOTIDE SEQUENCE [LARGE SCALE GENOMIC DNA]</scope>
    <source>
        <strain evidence="7">1</strain>
    </source>
</reference>
<dbReference type="SUPFAM" id="SSF52738">
    <property type="entry name" value="Methylesterase CheB, C-terminal domain"/>
    <property type="match status" value="1"/>
</dbReference>
<proteinExistence type="predicted"/>
<protein>
    <submittedName>
        <fullName evidence="7">MCP methyltransferase/methylesterase, CheR/CheB with PAS/PAC sensor</fullName>
    </submittedName>
</protein>
<dbReference type="SUPFAM" id="SSF53335">
    <property type="entry name" value="S-adenosyl-L-methionine-dependent methyltransferases"/>
    <property type="match status" value="1"/>
</dbReference>
<feature type="active site" evidence="1">
    <location>
        <position position="142"/>
    </location>
</feature>
<feature type="active site" evidence="1">
    <location>
        <position position="50"/>
    </location>
</feature>
<feature type="domain" description="PAC" evidence="4">
    <location>
        <begin position="804"/>
        <end position="854"/>
    </location>
</feature>
<evidence type="ECO:0000256" key="2">
    <source>
        <dbReference type="SAM" id="MobiDB-lite"/>
    </source>
</evidence>
<evidence type="ECO:0000313" key="8">
    <source>
        <dbReference type="Proteomes" id="UP000198729"/>
    </source>
</evidence>
<dbReference type="PROSITE" id="PS50112">
    <property type="entry name" value="PAS"/>
    <property type="match status" value="1"/>
</dbReference>
<dbReference type="CDD" id="cd00130">
    <property type="entry name" value="PAS"/>
    <property type="match status" value="1"/>
</dbReference>
<keyword evidence="7" id="KW-0489">Methyltransferase</keyword>
<accession>A0A1G5SIU0</accession>